<evidence type="ECO:0000256" key="1">
    <source>
        <dbReference type="SAM" id="Phobius"/>
    </source>
</evidence>
<dbReference type="EMBL" id="JAJTJA010000016">
    <property type="protein sequence ID" value="KAH8689135.1"/>
    <property type="molecule type" value="Genomic_DNA"/>
</dbReference>
<keyword evidence="1" id="KW-1133">Transmembrane helix</keyword>
<gene>
    <name evidence="2" type="ORF">BGW36DRAFT_466682</name>
</gene>
<evidence type="ECO:0000313" key="2">
    <source>
        <dbReference type="EMBL" id="KAH8689135.1"/>
    </source>
</evidence>
<accession>A0AAD4PUB3</accession>
<keyword evidence="1" id="KW-0812">Transmembrane</keyword>
<organism evidence="2 3">
    <name type="scientific">Talaromyces proteolyticus</name>
    <dbReference type="NCBI Taxonomy" id="1131652"/>
    <lineage>
        <taxon>Eukaryota</taxon>
        <taxon>Fungi</taxon>
        <taxon>Dikarya</taxon>
        <taxon>Ascomycota</taxon>
        <taxon>Pezizomycotina</taxon>
        <taxon>Eurotiomycetes</taxon>
        <taxon>Eurotiomycetidae</taxon>
        <taxon>Eurotiales</taxon>
        <taxon>Trichocomaceae</taxon>
        <taxon>Talaromyces</taxon>
        <taxon>Talaromyces sect. Bacilispori</taxon>
    </lineage>
</organism>
<dbReference type="Proteomes" id="UP001201262">
    <property type="component" value="Unassembled WGS sequence"/>
</dbReference>
<keyword evidence="3" id="KW-1185">Reference proteome</keyword>
<dbReference type="GeneID" id="70252641"/>
<keyword evidence="1" id="KW-0472">Membrane</keyword>
<protein>
    <recommendedName>
        <fullName evidence="4">Transmembrane protein</fullName>
    </recommendedName>
</protein>
<feature type="transmembrane region" description="Helical" evidence="1">
    <location>
        <begin position="193"/>
        <end position="214"/>
    </location>
</feature>
<evidence type="ECO:0008006" key="4">
    <source>
        <dbReference type="Google" id="ProtNLM"/>
    </source>
</evidence>
<evidence type="ECO:0000313" key="3">
    <source>
        <dbReference type="Proteomes" id="UP001201262"/>
    </source>
</evidence>
<sequence>MANLTSAPATTTTAPPDPRLVAERLDFWARQAFEPTTCGYVNGDTGSPVTCSFGISCLSFTSANVHYCGILAYALPPTACIDSTYYVTACDRTCQEDYSTLKCTLSTNIHCVTMYWNDPIGTNPPMSGFTCSTTNAILSVTSAADLGGPLPTAASTGAVEFTYGNGASIASSTPASTTGEASSSSSGLTHDDIIYIVVAIVGFLIVVGLVAVAIRKWKKPAPRQDNVYDDRYRYPPATTTHVSQNNWPTYHTPTTTSGFLGTRSEITPDDSVSQVQVPATHPPTYTQLYSHAPTGSAGL</sequence>
<proteinExistence type="predicted"/>
<comment type="caution">
    <text evidence="2">The sequence shown here is derived from an EMBL/GenBank/DDBJ whole genome shotgun (WGS) entry which is preliminary data.</text>
</comment>
<dbReference type="RefSeq" id="XP_046065561.1">
    <property type="nucleotide sequence ID" value="XM_046222354.1"/>
</dbReference>
<reference evidence="2" key="1">
    <citation type="submission" date="2021-12" db="EMBL/GenBank/DDBJ databases">
        <title>Convergent genome expansion in fungi linked to evolution of root-endophyte symbiosis.</title>
        <authorList>
            <consortium name="DOE Joint Genome Institute"/>
            <person name="Ke Y.-H."/>
            <person name="Bonito G."/>
            <person name="Liao H.-L."/>
            <person name="Looney B."/>
            <person name="Rojas-Flechas A."/>
            <person name="Nash J."/>
            <person name="Hameed K."/>
            <person name="Schadt C."/>
            <person name="Martin F."/>
            <person name="Crous P.W."/>
            <person name="Miettinen O."/>
            <person name="Magnuson J.K."/>
            <person name="Labbe J."/>
            <person name="Jacobson D."/>
            <person name="Doktycz M.J."/>
            <person name="Veneault-Fourrey C."/>
            <person name="Kuo A."/>
            <person name="Mondo S."/>
            <person name="Calhoun S."/>
            <person name="Riley R."/>
            <person name="Ohm R."/>
            <person name="LaButti K."/>
            <person name="Andreopoulos B."/>
            <person name="Pangilinan J."/>
            <person name="Nolan M."/>
            <person name="Tritt A."/>
            <person name="Clum A."/>
            <person name="Lipzen A."/>
            <person name="Daum C."/>
            <person name="Barry K."/>
            <person name="Grigoriev I.V."/>
            <person name="Vilgalys R."/>
        </authorList>
    </citation>
    <scope>NUCLEOTIDE SEQUENCE</scope>
    <source>
        <strain evidence="2">PMI_201</strain>
    </source>
</reference>
<name>A0AAD4PUB3_9EURO</name>
<dbReference type="AlphaFoldDB" id="A0AAD4PUB3"/>